<keyword evidence="9" id="KW-1185">Reference proteome</keyword>
<name>A0AA41W5D9_9GAMM</name>
<dbReference type="NCBIfam" id="TIGR00813">
    <property type="entry name" value="sss"/>
    <property type="match status" value="1"/>
</dbReference>
<keyword evidence="5 7" id="KW-0472">Membrane</keyword>
<feature type="transmembrane region" description="Helical" evidence="7">
    <location>
        <begin position="558"/>
        <end position="578"/>
    </location>
</feature>
<evidence type="ECO:0000256" key="2">
    <source>
        <dbReference type="ARBA" id="ARBA00006434"/>
    </source>
</evidence>
<dbReference type="Gene3D" id="1.20.1730.10">
    <property type="entry name" value="Sodium/glucose cotransporter"/>
    <property type="match status" value="1"/>
</dbReference>
<evidence type="ECO:0000313" key="8">
    <source>
        <dbReference type="EMBL" id="MCM2679056.1"/>
    </source>
</evidence>
<keyword evidence="4 7" id="KW-1133">Transmembrane helix</keyword>
<feature type="transmembrane region" description="Helical" evidence="7">
    <location>
        <begin position="188"/>
        <end position="209"/>
    </location>
</feature>
<dbReference type="PANTHER" id="PTHR11819">
    <property type="entry name" value="SOLUTE CARRIER FAMILY 5"/>
    <property type="match status" value="1"/>
</dbReference>
<feature type="transmembrane region" description="Helical" evidence="7">
    <location>
        <begin position="13"/>
        <end position="30"/>
    </location>
</feature>
<protein>
    <submittedName>
        <fullName evidence="8">Sodium/solute symporter</fullName>
    </submittedName>
</protein>
<feature type="transmembrane region" description="Helical" evidence="7">
    <location>
        <begin position="126"/>
        <end position="149"/>
    </location>
</feature>
<keyword evidence="3 7" id="KW-0812">Transmembrane</keyword>
<dbReference type="AlphaFoldDB" id="A0AA41W5D9"/>
<organism evidence="8 9">
    <name type="scientific">Echinimonas agarilytica</name>
    <dbReference type="NCBI Taxonomy" id="1215918"/>
    <lineage>
        <taxon>Bacteria</taxon>
        <taxon>Pseudomonadati</taxon>
        <taxon>Pseudomonadota</taxon>
        <taxon>Gammaproteobacteria</taxon>
        <taxon>Alteromonadales</taxon>
        <taxon>Echinimonadaceae</taxon>
        <taxon>Echinimonas</taxon>
    </lineage>
</organism>
<comment type="subcellular location">
    <subcellularLocation>
        <location evidence="1">Membrane</location>
        <topology evidence="1">Multi-pass membrane protein</topology>
    </subcellularLocation>
</comment>
<evidence type="ECO:0000256" key="7">
    <source>
        <dbReference type="SAM" id="Phobius"/>
    </source>
</evidence>
<dbReference type="GO" id="GO:0005412">
    <property type="term" value="F:D-glucose:sodium symporter activity"/>
    <property type="evidence" value="ECO:0007669"/>
    <property type="project" value="TreeGrafter"/>
</dbReference>
<reference evidence="8 9" key="1">
    <citation type="journal article" date="2013" name="Antonie Van Leeuwenhoek">
        <title>Echinimonas agarilytica gen. nov., sp. nov., a new gammaproteobacterium isolated from the sea urchin Strongylocentrotus intermedius.</title>
        <authorList>
            <person name="Nedashkovskaya O.I."/>
            <person name="Stenkova A.M."/>
            <person name="Zhukova N.V."/>
            <person name="Van Trappen S."/>
            <person name="Lee J.S."/>
            <person name="Kim S.B."/>
        </authorList>
    </citation>
    <scope>NUCLEOTIDE SEQUENCE [LARGE SCALE GENOMIC DNA]</scope>
    <source>
        <strain evidence="8 9">KMM 6351</strain>
    </source>
</reference>
<comment type="caution">
    <text evidence="8">The sequence shown here is derived from an EMBL/GenBank/DDBJ whole genome shotgun (WGS) entry which is preliminary data.</text>
</comment>
<accession>A0AA41W5D9</accession>
<feature type="transmembrane region" description="Helical" evidence="7">
    <location>
        <begin position="87"/>
        <end position="105"/>
    </location>
</feature>
<feature type="transmembrane region" description="Helical" evidence="7">
    <location>
        <begin position="470"/>
        <end position="489"/>
    </location>
</feature>
<comment type="similarity">
    <text evidence="2 6">Belongs to the sodium:solute symporter (SSF) (TC 2.A.21) family.</text>
</comment>
<feature type="transmembrane region" description="Helical" evidence="7">
    <location>
        <begin position="308"/>
        <end position="332"/>
    </location>
</feature>
<dbReference type="InterPro" id="IPR001734">
    <property type="entry name" value="Na/solute_symporter"/>
</dbReference>
<feature type="transmembrane region" description="Helical" evidence="7">
    <location>
        <begin position="270"/>
        <end position="287"/>
    </location>
</feature>
<feature type="transmembrane region" description="Helical" evidence="7">
    <location>
        <begin position="51"/>
        <end position="81"/>
    </location>
</feature>
<evidence type="ECO:0000256" key="1">
    <source>
        <dbReference type="ARBA" id="ARBA00004141"/>
    </source>
</evidence>
<evidence type="ECO:0000313" key="9">
    <source>
        <dbReference type="Proteomes" id="UP001165393"/>
    </source>
</evidence>
<feature type="transmembrane region" description="Helical" evidence="7">
    <location>
        <begin position="412"/>
        <end position="432"/>
    </location>
</feature>
<evidence type="ECO:0000256" key="5">
    <source>
        <dbReference type="ARBA" id="ARBA00023136"/>
    </source>
</evidence>
<feature type="transmembrane region" description="Helical" evidence="7">
    <location>
        <begin position="155"/>
        <end position="176"/>
    </location>
</feature>
<evidence type="ECO:0000256" key="6">
    <source>
        <dbReference type="RuleBase" id="RU362091"/>
    </source>
</evidence>
<dbReference type="InterPro" id="IPR038377">
    <property type="entry name" value="Na/Glc_symporter_sf"/>
</dbReference>
<dbReference type="GO" id="GO:0005886">
    <property type="term" value="C:plasma membrane"/>
    <property type="evidence" value="ECO:0007669"/>
    <property type="project" value="TreeGrafter"/>
</dbReference>
<dbReference type="Pfam" id="PF00474">
    <property type="entry name" value="SSF"/>
    <property type="match status" value="1"/>
</dbReference>
<dbReference type="RefSeq" id="WP_251260424.1">
    <property type="nucleotide sequence ID" value="NZ_JAMQGP010000002.1"/>
</dbReference>
<evidence type="ECO:0000256" key="4">
    <source>
        <dbReference type="ARBA" id="ARBA00022989"/>
    </source>
</evidence>
<dbReference type="PROSITE" id="PS50283">
    <property type="entry name" value="NA_SOLUT_SYMP_3"/>
    <property type="match status" value="1"/>
</dbReference>
<gene>
    <name evidence="8" type="ORF">NAF29_05105</name>
</gene>
<proteinExistence type="inferred from homology"/>
<feature type="transmembrane region" description="Helical" evidence="7">
    <location>
        <begin position="444"/>
        <end position="463"/>
    </location>
</feature>
<dbReference type="Proteomes" id="UP001165393">
    <property type="component" value="Unassembled WGS sequence"/>
</dbReference>
<dbReference type="PANTHER" id="PTHR11819:SF195">
    <property type="entry name" value="SODIUM_GLUCOSE COTRANSPORTER 4"/>
    <property type="match status" value="1"/>
</dbReference>
<evidence type="ECO:0000256" key="3">
    <source>
        <dbReference type="ARBA" id="ARBA00022692"/>
    </source>
</evidence>
<feature type="transmembrane region" description="Helical" evidence="7">
    <location>
        <begin position="367"/>
        <end position="391"/>
    </location>
</feature>
<dbReference type="EMBL" id="JAMQGP010000002">
    <property type="protein sequence ID" value="MCM2679056.1"/>
    <property type="molecule type" value="Genomic_DNA"/>
</dbReference>
<sequence length="580" mass="64379">MENISVDFGVLDWVAFFGYFILLSSIGYFAGKSHSRDNSGDYFLAGRTLPWYVVGSSYIAANISTDAFIGMVGSAMLFGIVVATPEWSSVIAFTFLIWIFIPFLLSAKVFTTPEFLEKRFNPQMRFFFALVTIITNVVAFLAATIYGSALLINGLFGIDIITAILLISAMTGLWSIWGGLKSVAWMDLLTVIIMIAGGISVTVFGLMYLSETGSIVDGFGVMVERNLATYGDWKTAVDSNIGNLLYGGTDTDTYNRLSVIQPLNHVTNPWTHWIFSFFFIGLWYTVINQFMIQRVLGAKNIWHARMGINLASIIKLILPFFLVLPGLIWFAARPDVMLGTWDEVKPAADMTYIHMIKELIPTFVKGILLAALFGAAQSTVSAVLASTYTIFTIDFYKNLIDKEASEKRQVHVGMISGIVFLLIAVALAIFITDLKISLFIYTQELYTFFAPPFSAVFLLGILWKRVNGKGAFTACVLGFALGITVKILASNGMVPDWLESYANQGLLNWAFCMVTCTVVSLMTAAPRPDQVTDNLTFNWRNMNIFEGTGGVWYKNVTFWWGLSVFGMCAIAFIFSVVLRP</sequence>